<evidence type="ECO:0000313" key="2">
    <source>
        <dbReference type="EMBL" id="CAB4652954.1"/>
    </source>
</evidence>
<protein>
    <submittedName>
        <fullName evidence="3">Unannotated protein</fullName>
    </submittedName>
</protein>
<reference evidence="3" key="1">
    <citation type="submission" date="2020-05" db="EMBL/GenBank/DDBJ databases">
        <authorList>
            <person name="Chiriac C."/>
            <person name="Salcher M."/>
            <person name="Ghai R."/>
            <person name="Kavagutti S V."/>
        </authorList>
    </citation>
    <scope>NUCLEOTIDE SEQUENCE</scope>
</reference>
<dbReference type="EMBL" id="CAEZWM010000045">
    <property type="protein sequence ID" value="CAB4652954.1"/>
    <property type="molecule type" value="Genomic_DNA"/>
</dbReference>
<name>A0A6J6XL35_9ZZZZ</name>
<accession>A0A6J6XL35</accession>
<dbReference type="EMBL" id="CAFAAH010000113">
    <property type="protein sequence ID" value="CAB4797931.1"/>
    <property type="molecule type" value="Genomic_DNA"/>
</dbReference>
<dbReference type="InterPro" id="IPR037401">
    <property type="entry name" value="SnoaL-like"/>
</dbReference>
<proteinExistence type="predicted"/>
<dbReference type="Gene3D" id="3.10.450.50">
    <property type="match status" value="1"/>
</dbReference>
<dbReference type="InterPro" id="IPR032710">
    <property type="entry name" value="NTF2-like_dom_sf"/>
</dbReference>
<organism evidence="3">
    <name type="scientific">freshwater metagenome</name>
    <dbReference type="NCBI Taxonomy" id="449393"/>
    <lineage>
        <taxon>unclassified sequences</taxon>
        <taxon>metagenomes</taxon>
        <taxon>ecological metagenomes</taxon>
    </lineage>
</organism>
<evidence type="ECO:0000259" key="1">
    <source>
        <dbReference type="Pfam" id="PF12680"/>
    </source>
</evidence>
<evidence type="ECO:0000313" key="5">
    <source>
        <dbReference type="EMBL" id="CAB4982089.1"/>
    </source>
</evidence>
<gene>
    <name evidence="2" type="ORF">UFOPK2242_00515</name>
    <name evidence="3" type="ORF">UFOPK2996_00903</name>
    <name evidence="4" type="ORF">UFOPK3317_00456</name>
    <name evidence="5" type="ORF">UFOPK3974_00421</name>
</gene>
<evidence type="ECO:0000313" key="4">
    <source>
        <dbReference type="EMBL" id="CAB4862058.1"/>
    </source>
</evidence>
<dbReference type="EMBL" id="CAFBOR010000038">
    <property type="protein sequence ID" value="CAB4982089.1"/>
    <property type="molecule type" value="Genomic_DNA"/>
</dbReference>
<sequence>MGITENRQLVEAFWATLYERDFDGVGEFFSSDAHYRDVPAPEEGAFGPEEIKARLRLGIEPLSVYAHHPRTMIAEGDVVITEHGEEWHWHTGEEVILPFVSVHEVRDGKIVRWWDYWDMSTLMNAAPQWWVEHIMEGYK</sequence>
<dbReference type="Pfam" id="PF12680">
    <property type="entry name" value="SnoaL_2"/>
    <property type="match status" value="1"/>
</dbReference>
<feature type="domain" description="SnoaL-like" evidence="1">
    <location>
        <begin position="10"/>
        <end position="113"/>
    </location>
</feature>
<dbReference type="SUPFAM" id="SSF54427">
    <property type="entry name" value="NTF2-like"/>
    <property type="match status" value="1"/>
</dbReference>
<evidence type="ECO:0000313" key="3">
    <source>
        <dbReference type="EMBL" id="CAB4797931.1"/>
    </source>
</evidence>
<dbReference type="EMBL" id="CAFBLK010000058">
    <property type="protein sequence ID" value="CAB4862058.1"/>
    <property type="molecule type" value="Genomic_DNA"/>
</dbReference>
<dbReference type="AlphaFoldDB" id="A0A6J6XL35"/>